<feature type="compositionally biased region" description="Polar residues" evidence="1">
    <location>
        <begin position="87"/>
        <end position="97"/>
    </location>
</feature>
<name>A0AAD5ILW7_ACENE</name>
<proteinExistence type="predicted"/>
<dbReference type="EMBL" id="JAJSOW010000104">
    <property type="protein sequence ID" value="KAI9169241.1"/>
    <property type="molecule type" value="Genomic_DNA"/>
</dbReference>
<gene>
    <name evidence="2" type="ORF">LWI28_009365</name>
</gene>
<keyword evidence="3" id="KW-1185">Reference proteome</keyword>
<comment type="caution">
    <text evidence="2">The sequence shown here is derived from an EMBL/GenBank/DDBJ whole genome shotgun (WGS) entry which is preliminary data.</text>
</comment>
<dbReference type="Proteomes" id="UP001064489">
    <property type="component" value="Chromosome 7"/>
</dbReference>
<feature type="region of interest" description="Disordered" evidence="1">
    <location>
        <begin position="87"/>
        <end position="110"/>
    </location>
</feature>
<protein>
    <submittedName>
        <fullName evidence="2">Uncharacterized protein</fullName>
    </submittedName>
</protein>
<reference evidence="2" key="1">
    <citation type="journal article" date="2022" name="Plant J.">
        <title>Strategies of tolerance reflected in two North American maple genomes.</title>
        <authorList>
            <person name="McEvoy S.L."/>
            <person name="Sezen U.U."/>
            <person name="Trouern-Trend A."/>
            <person name="McMahon S.M."/>
            <person name="Schaberg P.G."/>
            <person name="Yang J."/>
            <person name="Wegrzyn J.L."/>
            <person name="Swenson N.G."/>
        </authorList>
    </citation>
    <scope>NUCLEOTIDE SEQUENCE</scope>
    <source>
        <strain evidence="2">91603</strain>
    </source>
</reference>
<dbReference type="AlphaFoldDB" id="A0AAD5ILW7"/>
<evidence type="ECO:0000313" key="3">
    <source>
        <dbReference type="Proteomes" id="UP001064489"/>
    </source>
</evidence>
<reference evidence="2" key="2">
    <citation type="submission" date="2023-02" db="EMBL/GenBank/DDBJ databases">
        <authorList>
            <person name="Swenson N.G."/>
            <person name="Wegrzyn J.L."/>
            <person name="Mcevoy S.L."/>
        </authorList>
    </citation>
    <scope>NUCLEOTIDE SEQUENCE</scope>
    <source>
        <strain evidence="2">91603</strain>
        <tissue evidence="2">Leaf</tissue>
    </source>
</reference>
<organism evidence="2 3">
    <name type="scientific">Acer negundo</name>
    <name type="common">Box elder</name>
    <dbReference type="NCBI Taxonomy" id="4023"/>
    <lineage>
        <taxon>Eukaryota</taxon>
        <taxon>Viridiplantae</taxon>
        <taxon>Streptophyta</taxon>
        <taxon>Embryophyta</taxon>
        <taxon>Tracheophyta</taxon>
        <taxon>Spermatophyta</taxon>
        <taxon>Magnoliopsida</taxon>
        <taxon>eudicotyledons</taxon>
        <taxon>Gunneridae</taxon>
        <taxon>Pentapetalae</taxon>
        <taxon>rosids</taxon>
        <taxon>malvids</taxon>
        <taxon>Sapindales</taxon>
        <taxon>Sapindaceae</taxon>
        <taxon>Hippocastanoideae</taxon>
        <taxon>Acereae</taxon>
        <taxon>Acer</taxon>
    </lineage>
</organism>
<accession>A0AAD5ILW7</accession>
<sequence length="132" mass="15229">MRNTTEFDTRVLSLYLMDVQDSQQLPNSQSTPNNNNPFIPFEQIQNHFASVNCQYPPNLTTNPMNSMYLSQTQQQFGPRFSHMNTLNLPSESQNLNLSKISKKKKKERPPKIPKALNLLLQFEIGILPKTLH</sequence>
<evidence type="ECO:0000256" key="1">
    <source>
        <dbReference type="SAM" id="MobiDB-lite"/>
    </source>
</evidence>
<evidence type="ECO:0000313" key="2">
    <source>
        <dbReference type="EMBL" id="KAI9169241.1"/>
    </source>
</evidence>